<sequence>MLGLAWSLTLLSHESLDSRVQACLRGSRTRRSEAAPSLTLLTNLPHSVPQEAPLQLAPLLDLLDIGSTVGQNGLDR</sequence>
<name>A0ABQ5ITH7_9ASTR</name>
<evidence type="ECO:0000313" key="2">
    <source>
        <dbReference type="Proteomes" id="UP001151760"/>
    </source>
</evidence>
<evidence type="ECO:0000313" key="1">
    <source>
        <dbReference type="EMBL" id="GJU02264.1"/>
    </source>
</evidence>
<accession>A0ABQ5ITH7</accession>
<reference evidence="1" key="1">
    <citation type="journal article" date="2022" name="Int. J. Mol. Sci.">
        <title>Draft Genome of Tanacetum Coccineum: Genomic Comparison of Closely Related Tanacetum-Family Plants.</title>
        <authorList>
            <person name="Yamashiro T."/>
            <person name="Shiraishi A."/>
            <person name="Nakayama K."/>
            <person name="Satake H."/>
        </authorList>
    </citation>
    <scope>NUCLEOTIDE SEQUENCE</scope>
</reference>
<dbReference type="EMBL" id="BQNB010021042">
    <property type="protein sequence ID" value="GJU02264.1"/>
    <property type="molecule type" value="Genomic_DNA"/>
</dbReference>
<protein>
    <submittedName>
        <fullName evidence="1">Uncharacterized protein</fullName>
    </submittedName>
</protein>
<organism evidence="1 2">
    <name type="scientific">Tanacetum coccineum</name>
    <dbReference type="NCBI Taxonomy" id="301880"/>
    <lineage>
        <taxon>Eukaryota</taxon>
        <taxon>Viridiplantae</taxon>
        <taxon>Streptophyta</taxon>
        <taxon>Embryophyta</taxon>
        <taxon>Tracheophyta</taxon>
        <taxon>Spermatophyta</taxon>
        <taxon>Magnoliopsida</taxon>
        <taxon>eudicotyledons</taxon>
        <taxon>Gunneridae</taxon>
        <taxon>Pentapetalae</taxon>
        <taxon>asterids</taxon>
        <taxon>campanulids</taxon>
        <taxon>Asterales</taxon>
        <taxon>Asteraceae</taxon>
        <taxon>Asteroideae</taxon>
        <taxon>Anthemideae</taxon>
        <taxon>Anthemidinae</taxon>
        <taxon>Tanacetum</taxon>
    </lineage>
</organism>
<dbReference type="Proteomes" id="UP001151760">
    <property type="component" value="Unassembled WGS sequence"/>
</dbReference>
<gene>
    <name evidence="1" type="ORF">Tco_1112602</name>
</gene>
<comment type="caution">
    <text evidence="1">The sequence shown here is derived from an EMBL/GenBank/DDBJ whole genome shotgun (WGS) entry which is preliminary data.</text>
</comment>
<reference evidence="1" key="2">
    <citation type="submission" date="2022-01" db="EMBL/GenBank/DDBJ databases">
        <authorList>
            <person name="Yamashiro T."/>
            <person name="Shiraishi A."/>
            <person name="Satake H."/>
            <person name="Nakayama K."/>
        </authorList>
    </citation>
    <scope>NUCLEOTIDE SEQUENCE</scope>
</reference>
<proteinExistence type="predicted"/>
<keyword evidence="2" id="KW-1185">Reference proteome</keyword>